<gene>
    <name evidence="1" type="ORF">ACFSUL_04485</name>
</gene>
<proteinExistence type="predicted"/>
<protein>
    <submittedName>
        <fullName evidence="1">YaaC family protein</fullName>
    </submittedName>
</protein>
<evidence type="ECO:0000313" key="1">
    <source>
        <dbReference type="EMBL" id="MFD2680006.1"/>
    </source>
</evidence>
<organism evidence="1 2">
    <name type="scientific">Bacillus seohaeanensis</name>
    <dbReference type="NCBI Taxonomy" id="284580"/>
    <lineage>
        <taxon>Bacteria</taxon>
        <taxon>Bacillati</taxon>
        <taxon>Bacillota</taxon>
        <taxon>Bacilli</taxon>
        <taxon>Bacillales</taxon>
        <taxon>Bacillaceae</taxon>
        <taxon>Bacillus</taxon>
    </lineage>
</organism>
<dbReference type="Proteomes" id="UP001597506">
    <property type="component" value="Unassembled WGS sequence"/>
</dbReference>
<reference evidence="2" key="1">
    <citation type="journal article" date="2019" name="Int. J. Syst. Evol. Microbiol.">
        <title>The Global Catalogue of Microorganisms (GCM) 10K type strain sequencing project: providing services to taxonomists for standard genome sequencing and annotation.</title>
        <authorList>
            <consortium name="The Broad Institute Genomics Platform"/>
            <consortium name="The Broad Institute Genome Sequencing Center for Infectious Disease"/>
            <person name="Wu L."/>
            <person name="Ma J."/>
        </authorList>
    </citation>
    <scope>NUCLEOTIDE SEQUENCE [LARGE SCALE GENOMIC DNA]</scope>
    <source>
        <strain evidence="2">KCTC 3913</strain>
    </source>
</reference>
<accession>A0ABW5RMX4</accession>
<dbReference type="InterPro" id="IPR026988">
    <property type="entry name" value="YaaC-like"/>
</dbReference>
<sequence length="311" mass="37361">MDKTKTEWDFYHYFQSAEYSQHFLKKCYEKKQITEAETKSYDNCYPFLYYLEQGELYYQQAAQCPLSLKPIMLFYGFIQLIKAVILTEDPFYPETTSVLAHGVTARKRKKQNYRFLNDEVKIQKNGLFSHFSHKLFNIKQLTGEKFTMHELLLQIPEMEESFQILFQKPTLIWFNHHQQLTVSEEVLQHFHMSKDLFKEYLNGLLGNTIEWINDDTLQVKEKKEVPPLRYHQKKEKLSLPYTRTTVGSYPEVLIHYAILYNLSMIARYETEWWMELLKNHSNEDYPLIYSFIEITTSKTPTFILNMLKSRI</sequence>
<keyword evidence="2" id="KW-1185">Reference proteome</keyword>
<comment type="caution">
    <text evidence="1">The sequence shown here is derived from an EMBL/GenBank/DDBJ whole genome shotgun (WGS) entry which is preliminary data.</text>
</comment>
<name>A0ABW5RMX4_9BACI</name>
<evidence type="ECO:0000313" key="2">
    <source>
        <dbReference type="Proteomes" id="UP001597506"/>
    </source>
</evidence>
<dbReference type="Pfam" id="PF14175">
    <property type="entry name" value="YaaC"/>
    <property type="match status" value="1"/>
</dbReference>
<dbReference type="RefSeq" id="WP_377933101.1">
    <property type="nucleotide sequence ID" value="NZ_JBHUMF010000010.1"/>
</dbReference>
<dbReference type="EMBL" id="JBHUMF010000010">
    <property type="protein sequence ID" value="MFD2680006.1"/>
    <property type="molecule type" value="Genomic_DNA"/>
</dbReference>